<keyword evidence="3 5" id="KW-0436">Ligase</keyword>
<reference evidence="5" key="3">
    <citation type="submission" date="2025-04" db="UniProtKB">
        <authorList>
            <consortium name="RefSeq"/>
        </authorList>
    </citation>
    <scope>IDENTIFICATION</scope>
    <source>
        <strain evidence="5">CBS 781.70</strain>
    </source>
</reference>
<evidence type="ECO:0000313" key="3">
    <source>
        <dbReference type="EMBL" id="KAF1814756.1"/>
    </source>
</evidence>
<evidence type="ECO:0000259" key="1">
    <source>
        <dbReference type="Pfam" id="PF00501"/>
    </source>
</evidence>
<evidence type="ECO:0000313" key="5">
    <source>
        <dbReference type="RefSeq" id="XP_033536387.1"/>
    </source>
</evidence>
<dbReference type="InterPro" id="IPR045851">
    <property type="entry name" value="AMP-bd_C_sf"/>
</dbReference>
<sequence>MPQRSQYNIDIPSTNILSYLFPENSIPSEKPLWIDSVNPNSKSLSPKQLRYWCKRVGHGLRSRYGLQDGDLVLMLSNNHIFIPVAYLGVAGAGLIFSGCNPSYTTREIARQITDSCCKIILVEPGLSGVALEAAQAASFPTKNILLFSDAPCDSQSGLLDWQTALPDTREAQSWRWPPLTGKCSADTVAVLNYSSGTTGLPKGVMISHRNLIANVEQSIFMRNLPESSTAGQQDERWLGFLPLYHAYGQLWTILAACRMQTPCYMMSKFDLMAFLSNIQKYRITHLQTAPPVIVMLAKRPECNSFDLSSLRNIVSGAAPLANTLQNEVSDKYNLRIVQTYGMTELTCSTLHVPGNLDDRSGSVGLIDPNDEVKLLDNQGREVAMGERGEVWVRGPNVCMGYWRNPTANAETFDSDGFLRTGDVAVRDDRGWYWIVDRIKELIKVKGFQVAPAELEAVLLEHPGVADAAVVGLKGEHEEQPMAYVTLKTEALGKLSETALREWVNAKVARHKHLTGGVYFVDIIPKSPSGKIQRMTMRTWAAEKAKEMAGTPAVKAKL</sequence>
<keyword evidence="4" id="KW-1185">Reference proteome</keyword>
<dbReference type="PANTHER" id="PTHR24096">
    <property type="entry name" value="LONG-CHAIN-FATTY-ACID--COA LIGASE"/>
    <property type="match status" value="1"/>
</dbReference>
<feature type="domain" description="AMP-binding enzyme C-terminal" evidence="2">
    <location>
        <begin position="453"/>
        <end position="530"/>
    </location>
</feature>
<dbReference type="GO" id="GO:0016405">
    <property type="term" value="F:CoA-ligase activity"/>
    <property type="evidence" value="ECO:0007669"/>
    <property type="project" value="TreeGrafter"/>
</dbReference>
<proteinExistence type="predicted"/>
<gene>
    <name evidence="3 5" type="ORF">P152DRAFT_455790</name>
</gene>
<dbReference type="PROSITE" id="PS00455">
    <property type="entry name" value="AMP_BINDING"/>
    <property type="match status" value="1"/>
</dbReference>
<feature type="domain" description="AMP-dependent synthetase/ligase" evidence="1">
    <location>
        <begin position="41"/>
        <end position="402"/>
    </location>
</feature>
<dbReference type="InterPro" id="IPR042099">
    <property type="entry name" value="ANL_N_sf"/>
</dbReference>
<dbReference type="InterPro" id="IPR000873">
    <property type="entry name" value="AMP-dep_synth/lig_dom"/>
</dbReference>
<dbReference type="Gene3D" id="3.40.50.12780">
    <property type="entry name" value="N-terminal domain of ligase-like"/>
    <property type="match status" value="1"/>
</dbReference>
<dbReference type="CDD" id="cd05911">
    <property type="entry name" value="Firefly_Luc_like"/>
    <property type="match status" value="1"/>
</dbReference>
<dbReference type="RefSeq" id="XP_033536387.1">
    <property type="nucleotide sequence ID" value="XM_033678868.1"/>
</dbReference>
<evidence type="ECO:0000313" key="4">
    <source>
        <dbReference type="Proteomes" id="UP000504638"/>
    </source>
</evidence>
<dbReference type="SUPFAM" id="SSF56801">
    <property type="entry name" value="Acetyl-CoA synthetase-like"/>
    <property type="match status" value="1"/>
</dbReference>
<accession>A0A6G1G9Y7</accession>
<evidence type="ECO:0000259" key="2">
    <source>
        <dbReference type="Pfam" id="PF13193"/>
    </source>
</evidence>
<dbReference type="Pfam" id="PF00501">
    <property type="entry name" value="AMP-binding"/>
    <property type="match status" value="1"/>
</dbReference>
<dbReference type="PANTHER" id="PTHR24096:SF194">
    <property type="entry name" value="AMP-DEPENDENT SYNTHETASE_LIGASE DOMAIN-CONTAINING PROTEIN"/>
    <property type="match status" value="1"/>
</dbReference>
<dbReference type="EMBL" id="ML975152">
    <property type="protein sequence ID" value="KAF1814756.1"/>
    <property type="molecule type" value="Genomic_DNA"/>
</dbReference>
<dbReference type="GeneID" id="54419438"/>
<protein>
    <submittedName>
        <fullName evidence="3 5">4-coumarate-CoA ligase</fullName>
    </submittedName>
</protein>
<dbReference type="InterPro" id="IPR025110">
    <property type="entry name" value="AMP-bd_C"/>
</dbReference>
<reference evidence="3 5" key="1">
    <citation type="submission" date="2020-01" db="EMBL/GenBank/DDBJ databases">
        <authorList>
            <consortium name="DOE Joint Genome Institute"/>
            <person name="Haridas S."/>
            <person name="Albert R."/>
            <person name="Binder M."/>
            <person name="Bloem J."/>
            <person name="Labutti K."/>
            <person name="Salamov A."/>
            <person name="Andreopoulos B."/>
            <person name="Baker S.E."/>
            <person name="Barry K."/>
            <person name="Bills G."/>
            <person name="Bluhm B.H."/>
            <person name="Cannon C."/>
            <person name="Castanera R."/>
            <person name="Culley D.E."/>
            <person name="Daum C."/>
            <person name="Ezra D."/>
            <person name="Gonzalez J.B."/>
            <person name="Henrissat B."/>
            <person name="Kuo A."/>
            <person name="Liang C."/>
            <person name="Lipzen A."/>
            <person name="Lutzoni F."/>
            <person name="Magnuson J."/>
            <person name="Mondo S."/>
            <person name="Nolan M."/>
            <person name="Ohm R."/>
            <person name="Pangilinan J."/>
            <person name="Park H.-J."/>
            <person name="Ramirez L."/>
            <person name="Alfaro M."/>
            <person name="Sun H."/>
            <person name="Tritt A."/>
            <person name="Yoshinaga Y."/>
            <person name="Zwiers L.-H."/>
            <person name="Turgeon B.G."/>
            <person name="Goodwin S.B."/>
            <person name="Spatafora J.W."/>
            <person name="Crous P.W."/>
            <person name="Grigoriev I.V."/>
        </authorList>
    </citation>
    <scope>NUCLEOTIDE SEQUENCE</scope>
    <source>
        <strain evidence="3 5">CBS 781.70</strain>
    </source>
</reference>
<dbReference type="OrthoDB" id="6509636at2759"/>
<dbReference type="Proteomes" id="UP000504638">
    <property type="component" value="Unplaced"/>
</dbReference>
<dbReference type="Gene3D" id="3.30.300.30">
    <property type="match status" value="1"/>
</dbReference>
<reference evidence="5" key="2">
    <citation type="submission" date="2020-04" db="EMBL/GenBank/DDBJ databases">
        <authorList>
            <consortium name="NCBI Genome Project"/>
        </authorList>
    </citation>
    <scope>NUCLEOTIDE SEQUENCE</scope>
    <source>
        <strain evidence="5">CBS 781.70</strain>
    </source>
</reference>
<dbReference type="InterPro" id="IPR020845">
    <property type="entry name" value="AMP-binding_CS"/>
</dbReference>
<dbReference type="AlphaFoldDB" id="A0A6G1G9Y7"/>
<dbReference type="Pfam" id="PF13193">
    <property type="entry name" value="AMP-binding_C"/>
    <property type="match status" value="1"/>
</dbReference>
<name>A0A6G1G9Y7_9PEZI</name>
<organism evidence="3">
    <name type="scientific">Eremomyces bilateralis CBS 781.70</name>
    <dbReference type="NCBI Taxonomy" id="1392243"/>
    <lineage>
        <taxon>Eukaryota</taxon>
        <taxon>Fungi</taxon>
        <taxon>Dikarya</taxon>
        <taxon>Ascomycota</taxon>
        <taxon>Pezizomycotina</taxon>
        <taxon>Dothideomycetes</taxon>
        <taxon>Dothideomycetes incertae sedis</taxon>
        <taxon>Eremomycetales</taxon>
        <taxon>Eremomycetaceae</taxon>
        <taxon>Eremomyces</taxon>
    </lineage>
</organism>